<dbReference type="Proteomes" id="UP000178176">
    <property type="component" value="Unassembled WGS sequence"/>
</dbReference>
<dbReference type="EMBL" id="MEXH01000006">
    <property type="protein sequence ID" value="OGC92831.1"/>
    <property type="molecule type" value="Genomic_DNA"/>
</dbReference>
<protein>
    <recommendedName>
        <fullName evidence="9">RNA polymerase sigma factor 70 region 4 type 2 domain-containing protein</fullName>
    </recommendedName>
</protein>
<gene>
    <name evidence="7" type="ORF">A2876_02110</name>
</gene>
<dbReference type="GO" id="GO:0006352">
    <property type="term" value="P:DNA-templated transcription initiation"/>
    <property type="evidence" value="ECO:0007669"/>
    <property type="project" value="InterPro"/>
</dbReference>
<accession>A0A1F4YFX4</accession>
<dbReference type="PANTHER" id="PTHR43133:SF57">
    <property type="entry name" value="RNA POLYMERASE SIGMA-70 FACTOR"/>
    <property type="match status" value="1"/>
</dbReference>
<feature type="domain" description="RNA polymerase sigma-70 region 2" evidence="5">
    <location>
        <begin position="10"/>
        <end position="75"/>
    </location>
</feature>
<dbReference type="Pfam" id="PF08281">
    <property type="entry name" value="Sigma70_r4_2"/>
    <property type="match status" value="1"/>
</dbReference>
<proteinExistence type="inferred from homology"/>
<comment type="caution">
    <text evidence="7">The sequence shown here is derived from an EMBL/GenBank/DDBJ whole genome shotgun (WGS) entry which is preliminary data.</text>
</comment>
<dbReference type="InterPro" id="IPR007627">
    <property type="entry name" value="RNA_pol_sigma70_r2"/>
</dbReference>
<dbReference type="InterPro" id="IPR013324">
    <property type="entry name" value="RNA_pol_sigma_r3/r4-like"/>
</dbReference>
<comment type="similarity">
    <text evidence="1">Belongs to the sigma-70 factor family. ECF subfamily.</text>
</comment>
<dbReference type="NCBIfam" id="TIGR02937">
    <property type="entry name" value="sigma70-ECF"/>
    <property type="match status" value="1"/>
</dbReference>
<dbReference type="AlphaFoldDB" id="A0A1F4YFX4"/>
<dbReference type="InterPro" id="IPR013249">
    <property type="entry name" value="RNA_pol_sigma70_r4_t2"/>
</dbReference>
<keyword evidence="2" id="KW-0805">Transcription regulation</keyword>
<evidence type="ECO:0000256" key="2">
    <source>
        <dbReference type="ARBA" id="ARBA00023015"/>
    </source>
</evidence>
<name>A0A1F4YFX4_9BACT</name>
<dbReference type="InterPro" id="IPR039425">
    <property type="entry name" value="RNA_pol_sigma-70-like"/>
</dbReference>
<evidence type="ECO:0000313" key="8">
    <source>
        <dbReference type="Proteomes" id="UP000178176"/>
    </source>
</evidence>
<dbReference type="GO" id="GO:0003677">
    <property type="term" value="F:DNA binding"/>
    <property type="evidence" value="ECO:0007669"/>
    <property type="project" value="InterPro"/>
</dbReference>
<evidence type="ECO:0000256" key="4">
    <source>
        <dbReference type="ARBA" id="ARBA00023163"/>
    </source>
</evidence>
<evidence type="ECO:0008006" key="9">
    <source>
        <dbReference type="Google" id="ProtNLM"/>
    </source>
</evidence>
<dbReference type="SUPFAM" id="SSF88659">
    <property type="entry name" value="Sigma3 and sigma4 domains of RNA polymerase sigma factors"/>
    <property type="match status" value="1"/>
</dbReference>
<evidence type="ECO:0000256" key="3">
    <source>
        <dbReference type="ARBA" id="ARBA00023082"/>
    </source>
</evidence>
<feature type="domain" description="RNA polymerase sigma factor 70 region 4 type 2" evidence="6">
    <location>
        <begin position="109"/>
        <end position="162"/>
    </location>
</feature>
<dbReference type="InterPro" id="IPR036388">
    <property type="entry name" value="WH-like_DNA-bd_sf"/>
</dbReference>
<evidence type="ECO:0000256" key="1">
    <source>
        <dbReference type="ARBA" id="ARBA00010641"/>
    </source>
</evidence>
<dbReference type="Gene3D" id="1.10.1740.10">
    <property type="match status" value="1"/>
</dbReference>
<dbReference type="Pfam" id="PF04542">
    <property type="entry name" value="Sigma70_r2"/>
    <property type="match status" value="1"/>
</dbReference>
<dbReference type="GO" id="GO:0016987">
    <property type="term" value="F:sigma factor activity"/>
    <property type="evidence" value="ECO:0007669"/>
    <property type="project" value="UniProtKB-KW"/>
</dbReference>
<organism evidence="7 8">
    <name type="scientific">Candidatus Amesbacteria bacterium RIFCSPHIGHO2_01_FULL_48_32b</name>
    <dbReference type="NCBI Taxonomy" id="1797253"/>
    <lineage>
        <taxon>Bacteria</taxon>
        <taxon>Candidatus Amesiibacteriota</taxon>
    </lineage>
</organism>
<dbReference type="InterPro" id="IPR013325">
    <property type="entry name" value="RNA_pol_sigma_r2"/>
</dbReference>
<sequence length="170" mass="19758">MANHEVIAQLFERHYHEIYRYIKYRVGDPLLADDLTATTYLCALTAKFTYTSDRKARAFLRKIANARFIDHLRSAAYKRASLSSVDALANLLRTPSFEQESDGRLQIAKLEKAISQLTLMQQQVVNLRYFQQEPIPIKEIALKLNTSPPIIKSRLHRAKRSLRRLLKDEE</sequence>
<evidence type="ECO:0000313" key="7">
    <source>
        <dbReference type="EMBL" id="OGC92831.1"/>
    </source>
</evidence>
<keyword evidence="3" id="KW-0731">Sigma factor</keyword>
<dbReference type="SUPFAM" id="SSF88946">
    <property type="entry name" value="Sigma2 domain of RNA polymerase sigma factors"/>
    <property type="match status" value="1"/>
</dbReference>
<keyword evidence="4" id="KW-0804">Transcription</keyword>
<dbReference type="InterPro" id="IPR014284">
    <property type="entry name" value="RNA_pol_sigma-70_dom"/>
</dbReference>
<dbReference type="PANTHER" id="PTHR43133">
    <property type="entry name" value="RNA POLYMERASE ECF-TYPE SIGMA FACTO"/>
    <property type="match status" value="1"/>
</dbReference>
<evidence type="ECO:0000259" key="5">
    <source>
        <dbReference type="Pfam" id="PF04542"/>
    </source>
</evidence>
<evidence type="ECO:0000259" key="6">
    <source>
        <dbReference type="Pfam" id="PF08281"/>
    </source>
</evidence>
<dbReference type="Gene3D" id="1.10.10.10">
    <property type="entry name" value="Winged helix-like DNA-binding domain superfamily/Winged helix DNA-binding domain"/>
    <property type="match status" value="1"/>
</dbReference>
<reference evidence="7 8" key="1">
    <citation type="journal article" date="2016" name="Nat. Commun.">
        <title>Thousands of microbial genomes shed light on interconnected biogeochemical processes in an aquifer system.</title>
        <authorList>
            <person name="Anantharaman K."/>
            <person name="Brown C.T."/>
            <person name="Hug L.A."/>
            <person name="Sharon I."/>
            <person name="Castelle C.J."/>
            <person name="Probst A.J."/>
            <person name="Thomas B.C."/>
            <person name="Singh A."/>
            <person name="Wilkins M.J."/>
            <person name="Karaoz U."/>
            <person name="Brodie E.L."/>
            <person name="Williams K.H."/>
            <person name="Hubbard S.S."/>
            <person name="Banfield J.F."/>
        </authorList>
    </citation>
    <scope>NUCLEOTIDE SEQUENCE [LARGE SCALE GENOMIC DNA]</scope>
</reference>